<dbReference type="RefSeq" id="WP_143900970.1">
    <property type="nucleotide sequence ID" value="NZ_VJOL01000008.1"/>
</dbReference>
<dbReference type="AlphaFoldDB" id="A0A554X573"/>
<gene>
    <name evidence="2" type="ORF">Tther_00698</name>
</gene>
<keyword evidence="1" id="KW-0732">Signal</keyword>
<proteinExistence type="predicted"/>
<name>A0A554X573_9BURK</name>
<comment type="caution">
    <text evidence="2">The sequence shown here is derived from an EMBL/GenBank/DDBJ whole genome shotgun (WGS) entry which is preliminary data.</text>
</comment>
<evidence type="ECO:0008006" key="4">
    <source>
        <dbReference type="Google" id="ProtNLM"/>
    </source>
</evidence>
<accession>A0A554X573</accession>
<reference evidence="2 3" key="1">
    <citation type="submission" date="2019-07" db="EMBL/GenBank/DDBJ databases">
        <title>Tepidimonas thermarum AA-1 draft genome.</title>
        <authorList>
            <person name="Da Costa M.S."/>
            <person name="Froufe H.J.C."/>
            <person name="Egas C."/>
            <person name="Albuquerque L."/>
        </authorList>
    </citation>
    <scope>NUCLEOTIDE SEQUENCE [LARGE SCALE GENOMIC DNA]</scope>
    <source>
        <strain evidence="2 3">AA-1</strain>
    </source>
</reference>
<evidence type="ECO:0000256" key="1">
    <source>
        <dbReference type="SAM" id="SignalP"/>
    </source>
</evidence>
<evidence type="ECO:0000313" key="3">
    <source>
        <dbReference type="Proteomes" id="UP000318542"/>
    </source>
</evidence>
<organism evidence="2 3">
    <name type="scientific">Tepidimonas thermarum</name>
    <dbReference type="NCBI Taxonomy" id="335431"/>
    <lineage>
        <taxon>Bacteria</taxon>
        <taxon>Pseudomonadati</taxon>
        <taxon>Pseudomonadota</taxon>
        <taxon>Betaproteobacteria</taxon>
        <taxon>Burkholderiales</taxon>
        <taxon>Tepidimonas</taxon>
    </lineage>
</organism>
<feature type="signal peptide" evidence="1">
    <location>
        <begin position="1"/>
        <end position="29"/>
    </location>
</feature>
<feature type="chain" id="PRO_5022129111" description="PXPV repeat (3 copies)" evidence="1">
    <location>
        <begin position="30"/>
        <end position="120"/>
    </location>
</feature>
<protein>
    <recommendedName>
        <fullName evidence="4">PXPV repeat (3 copies)</fullName>
    </recommendedName>
</protein>
<evidence type="ECO:0000313" key="2">
    <source>
        <dbReference type="EMBL" id="TSE30990.1"/>
    </source>
</evidence>
<dbReference type="EMBL" id="VJOL01000008">
    <property type="protein sequence ID" value="TSE30990.1"/>
    <property type="molecule type" value="Genomic_DNA"/>
</dbReference>
<sequence>MDTKRFALRVRWQRWLPVALLAAAGAAQAGDVYWSIGVHQPGVTVGVGNVPPVIVAPAPRVVMVPPVPVVVPPAVVYAPVYGYAVPPGHRKHRHWHRGHDEWRGWRDDDWRRHDGWRDRR</sequence>
<keyword evidence="3" id="KW-1185">Reference proteome</keyword>
<dbReference type="Proteomes" id="UP000318542">
    <property type="component" value="Unassembled WGS sequence"/>
</dbReference>